<dbReference type="Proteomes" id="UP000824469">
    <property type="component" value="Unassembled WGS sequence"/>
</dbReference>
<dbReference type="GO" id="GO:0007165">
    <property type="term" value="P:signal transduction"/>
    <property type="evidence" value="ECO:0007669"/>
    <property type="project" value="InterPro"/>
</dbReference>
<protein>
    <recommendedName>
        <fullName evidence="1">TIR domain-containing protein</fullName>
    </recommendedName>
</protein>
<organism evidence="2 3">
    <name type="scientific">Taxus chinensis</name>
    <name type="common">Chinese yew</name>
    <name type="synonym">Taxus wallichiana var. chinensis</name>
    <dbReference type="NCBI Taxonomy" id="29808"/>
    <lineage>
        <taxon>Eukaryota</taxon>
        <taxon>Viridiplantae</taxon>
        <taxon>Streptophyta</taxon>
        <taxon>Embryophyta</taxon>
        <taxon>Tracheophyta</taxon>
        <taxon>Spermatophyta</taxon>
        <taxon>Pinopsida</taxon>
        <taxon>Pinidae</taxon>
        <taxon>Conifers II</taxon>
        <taxon>Cupressales</taxon>
        <taxon>Taxaceae</taxon>
        <taxon>Taxus</taxon>
    </lineage>
</organism>
<name>A0AA38FIP8_TAXCH</name>
<dbReference type="InterPro" id="IPR042197">
    <property type="entry name" value="Apaf_helical"/>
</dbReference>
<dbReference type="SUPFAM" id="SSF52540">
    <property type="entry name" value="P-loop containing nucleoside triphosphate hydrolases"/>
    <property type="match status" value="1"/>
</dbReference>
<dbReference type="Gene3D" id="3.80.10.10">
    <property type="entry name" value="Ribonuclease Inhibitor"/>
    <property type="match status" value="3"/>
</dbReference>
<dbReference type="InterPro" id="IPR027417">
    <property type="entry name" value="P-loop_NTPase"/>
</dbReference>
<dbReference type="InterPro" id="IPR032675">
    <property type="entry name" value="LRR_dom_sf"/>
</dbReference>
<evidence type="ECO:0000313" key="3">
    <source>
        <dbReference type="Proteomes" id="UP000824469"/>
    </source>
</evidence>
<dbReference type="Pfam" id="PF00931">
    <property type="entry name" value="NB-ARC"/>
    <property type="match status" value="1"/>
</dbReference>
<feature type="domain" description="TIR" evidence="1">
    <location>
        <begin position="6"/>
        <end position="168"/>
    </location>
</feature>
<gene>
    <name evidence="2" type="ORF">KI387_008045</name>
</gene>
<reference evidence="2 3" key="1">
    <citation type="journal article" date="2021" name="Nat. Plants">
        <title>The Taxus genome provides insights into paclitaxel biosynthesis.</title>
        <authorList>
            <person name="Xiong X."/>
            <person name="Gou J."/>
            <person name="Liao Q."/>
            <person name="Li Y."/>
            <person name="Zhou Q."/>
            <person name="Bi G."/>
            <person name="Li C."/>
            <person name="Du R."/>
            <person name="Wang X."/>
            <person name="Sun T."/>
            <person name="Guo L."/>
            <person name="Liang H."/>
            <person name="Lu P."/>
            <person name="Wu Y."/>
            <person name="Zhang Z."/>
            <person name="Ro D.K."/>
            <person name="Shang Y."/>
            <person name="Huang S."/>
            <person name="Yan J."/>
        </authorList>
    </citation>
    <scope>NUCLEOTIDE SEQUENCE [LARGE SCALE GENOMIC DNA]</scope>
    <source>
        <strain evidence="2">Ta-2019</strain>
    </source>
</reference>
<dbReference type="PANTHER" id="PTHR11017">
    <property type="entry name" value="LEUCINE-RICH REPEAT-CONTAINING PROTEIN"/>
    <property type="match status" value="1"/>
</dbReference>
<dbReference type="Pfam" id="PF01582">
    <property type="entry name" value="TIR"/>
    <property type="match status" value="1"/>
</dbReference>
<evidence type="ECO:0000313" key="2">
    <source>
        <dbReference type="EMBL" id="KAH9303641.1"/>
    </source>
</evidence>
<dbReference type="EMBL" id="JAHRHJ020000008">
    <property type="protein sequence ID" value="KAH9303641.1"/>
    <property type="molecule type" value="Genomic_DNA"/>
</dbReference>
<dbReference type="SUPFAM" id="SSF52058">
    <property type="entry name" value="L domain-like"/>
    <property type="match status" value="1"/>
</dbReference>
<evidence type="ECO:0000259" key="1">
    <source>
        <dbReference type="PROSITE" id="PS50104"/>
    </source>
</evidence>
<dbReference type="Gene3D" id="3.40.50.10140">
    <property type="entry name" value="Toll/interleukin-1 receptor homology (TIR) domain"/>
    <property type="match status" value="1"/>
</dbReference>
<accession>A0AA38FIP8</accession>
<comment type="caution">
    <text evidence="2">The sequence shown here is derived from an EMBL/GenBank/DDBJ whole genome shotgun (WGS) entry which is preliminary data.</text>
</comment>
<dbReference type="InterPro" id="IPR035897">
    <property type="entry name" value="Toll_tir_struct_dom_sf"/>
</dbReference>
<dbReference type="PANTHER" id="PTHR11017:SF385">
    <property type="entry name" value="DISEASE RESISTANCE PROTEIN (TIR-NBS-LRR CLASS)-RELATED"/>
    <property type="match status" value="1"/>
</dbReference>
<dbReference type="InterPro" id="IPR000157">
    <property type="entry name" value="TIR_dom"/>
</dbReference>
<dbReference type="OMA" id="AYVHITI"/>
<sequence length="1132" mass="128107">MGEVFPSFHVFINHRGPDVKKTLASLIDRDLDKYGLRVFLDKQELQTGYLLNPAITKAITSASVHIAIFSRRYAESTWCLNELLYMLACLGAKIIPIFYDIKPSDLRYIDKGAYAEAFRNHRNSGRVDISVVEKWVNALINVSSISGLEFRKDEDDLGEFLDRIVDVVLKEVKMEPLDVAVYPVGLFHAAEHFQNEVLKQTELSEVITVGIVGLGGSGKSTLVTHLYNTKRSEFKRSCFISDVRKRDLASLQQTLLADLLGYGKLHIENTRQGRSFLRERLRGFPRVLIVFDDIDNAEQIENLLLVKDVLGNGSLILVTSRDRDLLARYQISKLYDVKLLDVKEAQELFCRDAFHQPKPLKDLEDLVAELVDICGGFPLALKVLGGQLCANRDRNYWMRQLQNFRAHMPDNILQEVLKSSYDSLKNEEKEAFLDLAFFLDEEDKDLAGRVLEGLVDYSGLDCLDILHRKCLVEFEIADVDFNVEIEALPPNRKFEPFNITAWKRPKGNLKIKMHDLVRELARQLGRELSPLRLCCRNDINIMISAQSYEPCNVRGTRGDEWDLEFAFLLRNQIICGLKVLVLQHSLVTSGLSGDLVWLRMRKFNCNDILSSRLSLRDLRVLELTDVDYQDLHRLSRSEPPPQLRELTVTLTEKYPAANYGQSTTSASGSGFDQSSKKSSLQLAHMSGSFPNNFGKGFLVNKFQPWLGKLKNLAKIVLKNIEGMSSLPIKFEESRNLRHVDLSGCRDLEELPHSFTELLQLQHLALRDCNKLLLQDLGKISTLEYLDFGGCYMLKQLPRGTIAQRSLKYLNLLNTRIEHLPEHFEQLKNLEQLYIGTHVLRSLPSSLNNLRELTDLILWGCLNLCDISKSVEQLMHLERLSIRNSGVSTFPDAIVCMNIKVLDVQHCPTLNEELKITGDAGKMPLNSFQTEGSVDHRELALKVDHDNRLSSLTILVMKHCSMSKICISTGRIFFPNLEMVDLSNNQRLSAIEGLPGSLIRLNLMNCPALKTLTCLFNLASLKCLNISGCDGLETLNVKGLVSMEVIKAEECWKLQSIEGLGELQNLSHFQISKDNIVCRDILKLPSSISTAILCGKIGDDAGFDRMVTSARSFPHVQIKDIPPVELNEGFPFS</sequence>
<dbReference type="AlphaFoldDB" id="A0AA38FIP8"/>
<dbReference type="SMART" id="SM00255">
    <property type="entry name" value="TIR"/>
    <property type="match status" value="1"/>
</dbReference>
<dbReference type="PRINTS" id="PR00364">
    <property type="entry name" value="DISEASERSIST"/>
</dbReference>
<dbReference type="SUPFAM" id="SSF52200">
    <property type="entry name" value="Toll/Interleukin receptor TIR domain"/>
    <property type="match status" value="1"/>
</dbReference>
<feature type="non-terminal residue" evidence="2">
    <location>
        <position position="1132"/>
    </location>
</feature>
<dbReference type="GO" id="GO:0043531">
    <property type="term" value="F:ADP binding"/>
    <property type="evidence" value="ECO:0007669"/>
    <property type="project" value="InterPro"/>
</dbReference>
<dbReference type="Gene3D" id="1.10.8.430">
    <property type="entry name" value="Helical domain of apoptotic protease-activating factors"/>
    <property type="match status" value="1"/>
</dbReference>
<dbReference type="GO" id="GO:0006952">
    <property type="term" value="P:defense response"/>
    <property type="evidence" value="ECO:0007669"/>
    <property type="project" value="InterPro"/>
</dbReference>
<proteinExistence type="predicted"/>
<keyword evidence="3" id="KW-1185">Reference proteome</keyword>
<dbReference type="Gene3D" id="3.40.50.300">
    <property type="entry name" value="P-loop containing nucleotide triphosphate hydrolases"/>
    <property type="match status" value="1"/>
</dbReference>
<dbReference type="InterPro" id="IPR044974">
    <property type="entry name" value="Disease_R_plants"/>
</dbReference>
<dbReference type="InterPro" id="IPR002182">
    <property type="entry name" value="NB-ARC"/>
</dbReference>
<dbReference type="PROSITE" id="PS50104">
    <property type="entry name" value="TIR"/>
    <property type="match status" value="1"/>
</dbReference>